<dbReference type="SUPFAM" id="SSF56112">
    <property type="entry name" value="Protein kinase-like (PK-like)"/>
    <property type="match status" value="1"/>
</dbReference>
<reference evidence="7" key="2">
    <citation type="submission" date="2018-03" db="EMBL/GenBank/DDBJ databases">
        <title>The Triticum urartu genome reveals the dynamic nature of wheat genome evolution.</title>
        <authorList>
            <person name="Ling H."/>
            <person name="Ma B."/>
            <person name="Shi X."/>
            <person name="Liu H."/>
            <person name="Dong L."/>
            <person name="Sun H."/>
            <person name="Cao Y."/>
            <person name="Gao Q."/>
            <person name="Zheng S."/>
            <person name="Li Y."/>
            <person name="Yu Y."/>
            <person name="Du H."/>
            <person name="Qi M."/>
            <person name="Li Y."/>
            <person name="Yu H."/>
            <person name="Cui Y."/>
            <person name="Wang N."/>
            <person name="Chen C."/>
            <person name="Wu H."/>
            <person name="Zhao Y."/>
            <person name="Zhang J."/>
            <person name="Li Y."/>
            <person name="Zhou W."/>
            <person name="Zhang B."/>
            <person name="Hu W."/>
            <person name="Eijk M."/>
            <person name="Tang J."/>
            <person name="Witsenboer H."/>
            <person name="Zhao S."/>
            <person name="Li Z."/>
            <person name="Zhang A."/>
            <person name="Wang D."/>
            <person name="Liang C."/>
        </authorList>
    </citation>
    <scope>NUCLEOTIDE SEQUENCE [LARGE SCALE GENOMIC DNA]</scope>
    <source>
        <strain evidence="7">cv. G1812</strain>
    </source>
</reference>
<protein>
    <recommendedName>
        <fullName evidence="1">[RNA-polymerase]-subunit kinase</fullName>
        <ecNumber evidence="1">2.7.11.23</ecNumber>
    </recommendedName>
</protein>
<evidence type="ECO:0000256" key="4">
    <source>
        <dbReference type="ARBA" id="ARBA00022840"/>
    </source>
</evidence>
<evidence type="ECO:0000256" key="3">
    <source>
        <dbReference type="ARBA" id="ARBA00022741"/>
    </source>
</evidence>
<sequence length="142" mass="15998">MSMSKPASYGQHGTRRCMAPEMLLGKNDYDATVDMWSLGYVMAELLSGKPLDGEDDAQQLLTIFRILGMPLFTIWPDYESLPLAGKLVTPPHVISRNKLREHFPEDRLSKEGFEVLKGLLSCNISKRLSATTALRRPWFANV</sequence>
<accession>A0A8R7QGF8</accession>
<dbReference type="EC" id="2.7.11.23" evidence="1"/>
<evidence type="ECO:0000256" key="2">
    <source>
        <dbReference type="ARBA" id="ARBA00022553"/>
    </source>
</evidence>
<dbReference type="GO" id="GO:0005634">
    <property type="term" value="C:nucleus"/>
    <property type="evidence" value="ECO:0007669"/>
    <property type="project" value="TreeGrafter"/>
</dbReference>
<evidence type="ECO:0000313" key="8">
    <source>
        <dbReference type="Proteomes" id="UP000015106"/>
    </source>
</evidence>
<dbReference type="Gene3D" id="1.10.510.10">
    <property type="entry name" value="Transferase(Phosphotransferase) domain 1"/>
    <property type="match status" value="1"/>
</dbReference>
<name>A0A8R7QGF8_TRIUA</name>
<dbReference type="Gramene" id="TuG1812G0500002918.01.T01">
    <property type="protein sequence ID" value="TuG1812G0500002918.01.T01"/>
    <property type="gene ID" value="TuG1812G0500002918.01"/>
</dbReference>
<evidence type="ECO:0000256" key="5">
    <source>
        <dbReference type="ARBA" id="ARBA00049280"/>
    </source>
</evidence>
<comment type="catalytic activity">
    <reaction evidence="5">
        <text>[DNA-directed RNA polymerase] + ATP = phospho-[DNA-directed RNA polymerase] + ADP + H(+)</text>
        <dbReference type="Rhea" id="RHEA:10216"/>
        <dbReference type="Rhea" id="RHEA-COMP:11321"/>
        <dbReference type="Rhea" id="RHEA-COMP:11322"/>
        <dbReference type="ChEBI" id="CHEBI:15378"/>
        <dbReference type="ChEBI" id="CHEBI:30616"/>
        <dbReference type="ChEBI" id="CHEBI:43176"/>
        <dbReference type="ChEBI" id="CHEBI:68546"/>
        <dbReference type="ChEBI" id="CHEBI:456216"/>
        <dbReference type="EC" id="2.7.11.23"/>
    </reaction>
</comment>
<evidence type="ECO:0000313" key="7">
    <source>
        <dbReference type="EnsemblPlants" id="TuG1812G0500002918.01.T01"/>
    </source>
</evidence>
<dbReference type="PANTHER" id="PTHR24056:SF404">
    <property type="entry name" value="PROTEIN KINASE DOMAIN-CONTAINING PROTEIN"/>
    <property type="match status" value="1"/>
</dbReference>
<dbReference type="InterPro" id="IPR011009">
    <property type="entry name" value="Kinase-like_dom_sf"/>
</dbReference>
<evidence type="ECO:0000259" key="6">
    <source>
        <dbReference type="PROSITE" id="PS50011"/>
    </source>
</evidence>
<feature type="domain" description="Protein kinase" evidence="6">
    <location>
        <begin position="1"/>
        <end position="139"/>
    </location>
</feature>
<keyword evidence="3" id="KW-0547">Nucleotide-binding</keyword>
<dbReference type="AlphaFoldDB" id="A0A8R7QGF8"/>
<dbReference type="GO" id="GO:0007346">
    <property type="term" value="P:regulation of mitotic cell cycle"/>
    <property type="evidence" value="ECO:0007669"/>
    <property type="project" value="TreeGrafter"/>
</dbReference>
<dbReference type="EnsemblPlants" id="TuG1812G0500002918.01.T01">
    <property type="protein sequence ID" value="TuG1812G0500002918.01.T01"/>
    <property type="gene ID" value="TuG1812G0500002918.01"/>
</dbReference>
<dbReference type="GO" id="GO:0008353">
    <property type="term" value="F:RNA polymerase II CTD heptapeptide repeat kinase activity"/>
    <property type="evidence" value="ECO:0007669"/>
    <property type="project" value="UniProtKB-EC"/>
</dbReference>
<keyword evidence="2" id="KW-0597">Phosphoprotein</keyword>
<dbReference type="InterPro" id="IPR050108">
    <property type="entry name" value="CDK"/>
</dbReference>
<keyword evidence="4" id="KW-0067">ATP-binding</keyword>
<dbReference type="PANTHER" id="PTHR24056">
    <property type="entry name" value="CELL DIVISION PROTEIN KINASE"/>
    <property type="match status" value="1"/>
</dbReference>
<dbReference type="PROSITE" id="PS50011">
    <property type="entry name" value="PROTEIN_KINASE_DOM"/>
    <property type="match status" value="1"/>
</dbReference>
<proteinExistence type="predicted"/>
<evidence type="ECO:0000256" key="1">
    <source>
        <dbReference type="ARBA" id="ARBA00012409"/>
    </source>
</evidence>
<dbReference type="GO" id="GO:0005524">
    <property type="term" value="F:ATP binding"/>
    <property type="evidence" value="ECO:0007669"/>
    <property type="project" value="UniProtKB-KW"/>
</dbReference>
<dbReference type="Pfam" id="PF00069">
    <property type="entry name" value="Pkinase"/>
    <property type="match status" value="1"/>
</dbReference>
<organism evidence="7 8">
    <name type="scientific">Triticum urartu</name>
    <name type="common">Red wild einkorn</name>
    <name type="synonym">Crithodium urartu</name>
    <dbReference type="NCBI Taxonomy" id="4572"/>
    <lineage>
        <taxon>Eukaryota</taxon>
        <taxon>Viridiplantae</taxon>
        <taxon>Streptophyta</taxon>
        <taxon>Embryophyta</taxon>
        <taxon>Tracheophyta</taxon>
        <taxon>Spermatophyta</taxon>
        <taxon>Magnoliopsida</taxon>
        <taxon>Liliopsida</taxon>
        <taxon>Poales</taxon>
        <taxon>Poaceae</taxon>
        <taxon>BOP clade</taxon>
        <taxon>Pooideae</taxon>
        <taxon>Triticodae</taxon>
        <taxon>Triticeae</taxon>
        <taxon>Triticinae</taxon>
        <taxon>Triticum</taxon>
    </lineage>
</organism>
<reference evidence="7" key="3">
    <citation type="submission" date="2022-06" db="UniProtKB">
        <authorList>
            <consortium name="EnsemblPlants"/>
        </authorList>
    </citation>
    <scope>IDENTIFICATION</scope>
</reference>
<reference evidence="8" key="1">
    <citation type="journal article" date="2013" name="Nature">
        <title>Draft genome of the wheat A-genome progenitor Triticum urartu.</title>
        <authorList>
            <person name="Ling H.Q."/>
            <person name="Zhao S."/>
            <person name="Liu D."/>
            <person name="Wang J."/>
            <person name="Sun H."/>
            <person name="Zhang C."/>
            <person name="Fan H."/>
            <person name="Li D."/>
            <person name="Dong L."/>
            <person name="Tao Y."/>
            <person name="Gao C."/>
            <person name="Wu H."/>
            <person name="Li Y."/>
            <person name="Cui Y."/>
            <person name="Guo X."/>
            <person name="Zheng S."/>
            <person name="Wang B."/>
            <person name="Yu K."/>
            <person name="Liang Q."/>
            <person name="Yang W."/>
            <person name="Lou X."/>
            <person name="Chen J."/>
            <person name="Feng M."/>
            <person name="Jian J."/>
            <person name="Zhang X."/>
            <person name="Luo G."/>
            <person name="Jiang Y."/>
            <person name="Liu J."/>
            <person name="Wang Z."/>
            <person name="Sha Y."/>
            <person name="Zhang B."/>
            <person name="Wu H."/>
            <person name="Tang D."/>
            <person name="Shen Q."/>
            <person name="Xue P."/>
            <person name="Zou S."/>
            <person name="Wang X."/>
            <person name="Liu X."/>
            <person name="Wang F."/>
            <person name="Yang Y."/>
            <person name="An X."/>
            <person name="Dong Z."/>
            <person name="Zhang K."/>
            <person name="Zhang X."/>
            <person name="Luo M.C."/>
            <person name="Dvorak J."/>
            <person name="Tong Y."/>
            <person name="Wang J."/>
            <person name="Yang H."/>
            <person name="Li Z."/>
            <person name="Wang D."/>
            <person name="Zhang A."/>
            <person name="Wang J."/>
        </authorList>
    </citation>
    <scope>NUCLEOTIDE SEQUENCE</scope>
    <source>
        <strain evidence="8">cv. G1812</strain>
    </source>
</reference>
<keyword evidence="8" id="KW-1185">Reference proteome</keyword>
<dbReference type="Proteomes" id="UP000015106">
    <property type="component" value="Chromosome 5"/>
</dbReference>
<dbReference type="InterPro" id="IPR000719">
    <property type="entry name" value="Prot_kinase_dom"/>
</dbReference>